<feature type="region of interest" description="Disordered" evidence="1">
    <location>
        <begin position="277"/>
        <end position="344"/>
    </location>
</feature>
<organism evidence="2 3">
    <name type="scientific">Mortierella isabellina</name>
    <name type="common">Filamentous fungus</name>
    <name type="synonym">Umbelopsis isabellina</name>
    <dbReference type="NCBI Taxonomy" id="91625"/>
    <lineage>
        <taxon>Eukaryota</taxon>
        <taxon>Fungi</taxon>
        <taxon>Fungi incertae sedis</taxon>
        <taxon>Mucoromycota</taxon>
        <taxon>Mucoromycotina</taxon>
        <taxon>Umbelopsidomycetes</taxon>
        <taxon>Umbelopsidales</taxon>
        <taxon>Umbelopsidaceae</taxon>
        <taxon>Umbelopsis</taxon>
    </lineage>
</organism>
<accession>A0A8H7UHR1</accession>
<dbReference type="AlphaFoldDB" id="A0A8H7UHR1"/>
<evidence type="ECO:0000256" key="1">
    <source>
        <dbReference type="SAM" id="MobiDB-lite"/>
    </source>
</evidence>
<feature type="region of interest" description="Disordered" evidence="1">
    <location>
        <begin position="238"/>
        <end position="259"/>
    </location>
</feature>
<feature type="compositionally biased region" description="Basic and acidic residues" evidence="1">
    <location>
        <begin position="297"/>
        <end position="310"/>
    </location>
</feature>
<feature type="compositionally biased region" description="Acidic residues" evidence="1">
    <location>
        <begin position="182"/>
        <end position="192"/>
    </location>
</feature>
<feature type="compositionally biased region" description="Basic residues" evidence="1">
    <location>
        <begin position="13"/>
        <end position="26"/>
    </location>
</feature>
<proteinExistence type="predicted"/>
<evidence type="ECO:0000313" key="2">
    <source>
        <dbReference type="EMBL" id="KAG2180293.1"/>
    </source>
</evidence>
<feature type="compositionally biased region" description="Polar residues" evidence="1">
    <location>
        <begin position="327"/>
        <end position="339"/>
    </location>
</feature>
<sequence length="686" mass="78475">MASEDVFDQLSRTNKRRKKSTKRAKAPKITYELSDSDDYSYPGAYNMEDNEDDGYQDEIEYGNNKLILDEETNYNDDDEDDDKYYSSRTKHQWTAFQEENDDEPSEEDIYSLGLIARDSQSVRNSDSFAPGSSSTSRSLNNGSTRPDSEEDTHLSQSNSTQGRRNKRRRSQLDGVYDYYDLLSDEEDEDEDESVSHRALNNDDSLRVQRQRRRKIRAFPSVSSESENPVVLSLVDSYESSPSTSSAAVERNVPSSSANTFAHSSRFNNVIYNLESSSDESSEYHSSMSQQQPPQRNSSDHDRLPNKITERVRRRSTQTPSTQTSSPILRSSAVQSSYESDNSRPYAWNNFDQVFDCTSSEEDKQSSPEPEYLTDSPESSEYPDSMDGDDREYELGDVFRRRSMFETANTANIPTMSINALASILPSIMPARNNRRRSIYRPESDRDEDIDDEELARRLQEEELAPLRYPLATLGSDALPLRRRSPNSDLETATRMSSSATVNRNRSRRQPPQALSLFGEFDDFNSQHDDDEETGEENLWRAMHTLRNLHVIFADASSGARPRRGPLTERHDLSGIYSSLNMLEGITSVATNPMNYMADDELDTSYEGLWRLSEEIGYERSRGLSADARTKMKTVTWRQFCRTKNMNETHQETSKGKQKASKQTSILESRSLVRYFSNVPRMSIQDT</sequence>
<feature type="compositionally biased region" description="Low complexity" evidence="1">
    <location>
        <begin position="131"/>
        <end position="145"/>
    </location>
</feature>
<evidence type="ECO:0000313" key="3">
    <source>
        <dbReference type="Proteomes" id="UP000654370"/>
    </source>
</evidence>
<feature type="compositionally biased region" description="Acidic residues" evidence="1">
    <location>
        <begin position="48"/>
        <end position="57"/>
    </location>
</feature>
<gene>
    <name evidence="2" type="ORF">INT43_004082</name>
</gene>
<protein>
    <submittedName>
        <fullName evidence="2">Uncharacterized protein</fullName>
    </submittedName>
</protein>
<feature type="region of interest" description="Disordered" evidence="1">
    <location>
        <begin position="477"/>
        <end position="509"/>
    </location>
</feature>
<name>A0A8H7UHR1_MORIS</name>
<dbReference type="Proteomes" id="UP000654370">
    <property type="component" value="Unassembled WGS sequence"/>
</dbReference>
<keyword evidence="3" id="KW-1185">Reference proteome</keyword>
<feature type="region of interest" description="Disordered" evidence="1">
    <location>
        <begin position="94"/>
        <end position="205"/>
    </location>
</feature>
<feature type="region of interest" description="Disordered" evidence="1">
    <location>
        <begin position="357"/>
        <end position="390"/>
    </location>
</feature>
<feature type="compositionally biased region" description="Low complexity" evidence="1">
    <location>
        <begin position="316"/>
        <end position="326"/>
    </location>
</feature>
<comment type="caution">
    <text evidence="2">The sequence shown here is derived from an EMBL/GenBank/DDBJ whole genome shotgun (WGS) entry which is preliminary data.</text>
</comment>
<dbReference type="EMBL" id="JAEPQZ010000006">
    <property type="protein sequence ID" value="KAG2180293.1"/>
    <property type="molecule type" value="Genomic_DNA"/>
</dbReference>
<reference evidence="2" key="1">
    <citation type="submission" date="2020-12" db="EMBL/GenBank/DDBJ databases">
        <title>Metabolic potential, ecology and presence of endohyphal bacteria is reflected in genomic diversity of Mucoromycotina.</title>
        <authorList>
            <person name="Muszewska A."/>
            <person name="Okrasinska A."/>
            <person name="Steczkiewicz K."/>
            <person name="Drgas O."/>
            <person name="Orlowska M."/>
            <person name="Perlinska-Lenart U."/>
            <person name="Aleksandrzak-Piekarczyk T."/>
            <person name="Szatraj K."/>
            <person name="Zielenkiewicz U."/>
            <person name="Pilsyk S."/>
            <person name="Malc E."/>
            <person name="Mieczkowski P."/>
            <person name="Kruszewska J.S."/>
            <person name="Biernat P."/>
            <person name="Pawlowska J."/>
        </authorList>
    </citation>
    <scope>NUCLEOTIDE SEQUENCE</scope>
    <source>
        <strain evidence="2">WA0000067209</strain>
    </source>
</reference>
<feature type="compositionally biased region" description="Basic and acidic residues" evidence="1">
    <location>
        <begin position="193"/>
        <end position="205"/>
    </location>
</feature>
<feature type="compositionally biased region" description="Polar residues" evidence="1">
    <location>
        <begin position="486"/>
        <end position="503"/>
    </location>
</feature>
<feature type="compositionally biased region" description="Acidic residues" evidence="1">
    <location>
        <begin position="98"/>
        <end position="109"/>
    </location>
</feature>
<feature type="region of interest" description="Disordered" evidence="1">
    <location>
        <begin position="1"/>
        <end position="57"/>
    </location>
</feature>
<feature type="compositionally biased region" description="Polar residues" evidence="1">
    <location>
        <begin position="118"/>
        <end position="127"/>
    </location>
</feature>
<dbReference type="OrthoDB" id="8062037at2759"/>